<keyword evidence="1" id="KW-0472">Membrane</keyword>
<name>A0A238JDB7_9RHOB</name>
<dbReference type="AlphaFoldDB" id="A0A238JDB7"/>
<feature type="transmembrane region" description="Helical" evidence="1">
    <location>
        <begin position="85"/>
        <end position="105"/>
    </location>
</feature>
<proteinExistence type="predicted"/>
<accession>A0A238JDB7</accession>
<organism evidence="2 3">
    <name type="scientific">Pelagimonas phthalicica</name>
    <dbReference type="NCBI Taxonomy" id="1037362"/>
    <lineage>
        <taxon>Bacteria</taxon>
        <taxon>Pseudomonadati</taxon>
        <taxon>Pseudomonadota</taxon>
        <taxon>Alphaproteobacteria</taxon>
        <taxon>Rhodobacterales</taxon>
        <taxon>Roseobacteraceae</taxon>
        <taxon>Pelagimonas</taxon>
    </lineage>
</organism>
<dbReference type="EMBL" id="FXXP01000002">
    <property type="protein sequence ID" value="SMX28194.1"/>
    <property type="molecule type" value="Genomic_DNA"/>
</dbReference>
<feature type="transmembrane region" description="Helical" evidence="1">
    <location>
        <begin position="111"/>
        <end position="133"/>
    </location>
</feature>
<protein>
    <recommendedName>
        <fullName evidence="4">DUF2335 domain-containing protein</fullName>
    </recommendedName>
</protein>
<keyword evidence="1" id="KW-0812">Transmembrane</keyword>
<dbReference type="RefSeq" id="WP_099245357.1">
    <property type="nucleotide sequence ID" value="NZ_FXXP01000002.1"/>
</dbReference>
<dbReference type="Proteomes" id="UP000225972">
    <property type="component" value="Unassembled WGS sequence"/>
</dbReference>
<evidence type="ECO:0000313" key="2">
    <source>
        <dbReference type="EMBL" id="SMX28194.1"/>
    </source>
</evidence>
<sequence length="153" mass="17014">MGTVRLSEKFSELPRESAKDLAPEEIDRYLASKYRLPNDEKVVERSRQLQSDGDIGDQMLRDIVIKEIEAKSESERREYMFKTSLALYGVCATSMLMSALIVLFGGVEDSVFSTLFALSLFAISCGAAGFSYFRFSSKLVEAEATSQAHGDKS</sequence>
<evidence type="ECO:0008006" key="4">
    <source>
        <dbReference type="Google" id="ProtNLM"/>
    </source>
</evidence>
<keyword evidence="1" id="KW-1133">Transmembrane helix</keyword>
<evidence type="ECO:0000256" key="1">
    <source>
        <dbReference type="SAM" id="Phobius"/>
    </source>
</evidence>
<reference evidence="3" key="1">
    <citation type="submission" date="2017-05" db="EMBL/GenBank/DDBJ databases">
        <authorList>
            <person name="Rodrigo-Torres L."/>
            <person name="Arahal R. D."/>
            <person name="Lucena T."/>
        </authorList>
    </citation>
    <scope>NUCLEOTIDE SEQUENCE [LARGE SCALE GENOMIC DNA]</scope>
    <source>
        <strain evidence="3">CECT 8649</strain>
    </source>
</reference>
<gene>
    <name evidence="2" type="ORF">TRP8649_02309</name>
</gene>
<keyword evidence="3" id="KW-1185">Reference proteome</keyword>
<evidence type="ECO:0000313" key="3">
    <source>
        <dbReference type="Proteomes" id="UP000225972"/>
    </source>
</evidence>